<evidence type="ECO:0000313" key="1">
    <source>
        <dbReference type="EMBL" id="KAJ0097051.1"/>
    </source>
</evidence>
<dbReference type="EMBL" id="CM047901">
    <property type="protein sequence ID" value="KAJ0097051.1"/>
    <property type="molecule type" value="Genomic_DNA"/>
</dbReference>
<name>A0ACC1BDX0_9ROSI</name>
<reference evidence="2" key="1">
    <citation type="journal article" date="2023" name="G3 (Bethesda)">
        <title>Genome assembly and association tests identify interacting loci associated with vigor, precocity, and sex in interspecific pistachio rootstocks.</title>
        <authorList>
            <person name="Palmer W."/>
            <person name="Jacygrad E."/>
            <person name="Sagayaradj S."/>
            <person name="Cavanaugh K."/>
            <person name="Han R."/>
            <person name="Bertier L."/>
            <person name="Beede B."/>
            <person name="Kafkas S."/>
            <person name="Golino D."/>
            <person name="Preece J."/>
            <person name="Michelmore R."/>
        </authorList>
    </citation>
    <scope>NUCLEOTIDE SEQUENCE [LARGE SCALE GENOMIC DNA]</scope>
</reference>
<keyword evidence="2" id="KW-1185">Reference proteome</keyword>
<accession>A0ACC1BDX0</accession>
<evidence type="ECO:0000313" key="2">
    <source>
        <dbReference type="Proteomes" id="UP001164250"/>
    </source>
</evidence>
<gene>
    <name evidence="1" type="ORF">Patl1_27244</name>
</gene>
<proteinExistence type="predicted"/>
<protein>
    <submittedName>
        <fullName evidence="1">Uncharacterized protein</fullName>
    </submittedName>
</protein>
<dbReference type="Proteomes" id="UP001164250">
    <property type="component" value="Chromosome 5"/>
</dbReference>
<comment type="caution">
    <text evidence="1">The sequence shown here is derived from an EMBL/GenBank/DDBJ whole genome shotgun (WGS) entry which is preliminary data.</text>
</comment>
<sequence>MKTTIWYQNSETSPPNFNGLYCQTSRESQRPQKLTWTIPLVLVSLIFNRIKAYFSIQKILIFIQVYLAIYFSILCLSALVTGLEPLKFFYATSQSTYVCLQVLQTLGYVLYLVAASDVFDSRIFDRLWAGLEDVGPGPNVCGLCGWASLLRGGVSIGWCFINRPRRIGRFMGFMPRVSL</sequence>
<organism evidence="1 2">
    <name type="scientific">Pistacia atlantica</name>
    <dbReference type="NCBI Taxonomy" id="434234"/>
    <lineage>
        <taxon>Eukaryota</taxon>
        <taxon>Viridiplantae</taxon>
        <taxon>Streptophyta</taxon>
        <taxon>Embryophyta</taxon>
        <taxon>Tracheophyta</taxon>
        <taxon>Spermatophyta</taxon>
        <taxon>Magnoliopsida</taxon>
        <taxon>eudicotyledons</taxon>
        <taxon>Gunneridae</taxon>
        <taxon>Pentapetalae</taxon>
        <taxon>rosids</taxon>
        <taxon>malvids</taxon>
        <taxon>Sapindales</taxon>
        <taxon>Anacardiaceae</taxon>
        <taxon>Pistacia</taxon>
    </lineage>
</organism>